<dbReference type="InterPro" id="IPR024930">
    <property type="entry name" value="Skp_dom_sf"/>
</dbReference>
<dbReference type="PANTHER" id="PTHR35089:SF1">
    <property type="entry name" value="CHAPERONE PROTEIN SKP"/>
    <property type="match status" value="1"/>
</dbReference>
<evidence type="ECO:0000313" key="5">
    <source>
        <dbReference type="EMBL" id="GAA0199357.1"/>
    </source>
</evidence>
<evidence type="ECO:0000256" key="2">
    <source>
        <dbReference type="PIRNR" id="PIRNR002094"/>
    </source>
</evidence>
<accession>A0ABN0STW9</accession>
<dbReference type="Gene3D" id="3.30.910.20">
    <property type="entry name" value="Skp domain"/>
    <property type="match status" value="1"/>
</dbReference>
<dbReference type="SMART" id="SM00935">
    <property type="entry name" value="OmpH"/>
    <property type="match status" value="1"/>
</dbReference>
<feature type="signal peptide" evidence="4">
    <location>
        <begin position="1"/>
        <end position="19"/>
    </location>
</feature>
<dbReference type="Pfam" id="PF03938">
    <property type="entry name" value="OmpH"/>
    <property type="match status" value="1"/>
</dbReference>
<evidence type="ECO:0000313" key="6">
    <source>
        <dbReference type="Proteomes" id="UP001501221"/>
    </source>
</evidence>
<feature type="chain" id="PRO_5045353554" evidence="4">
    <location>
        <begin position="20"/>
        <end position="166"/>
    </location>
</feature>
<name>A0ABN0STW9_9GAMM</name>
<dbReference type="Proteomes" id="UP001501221">
    <property type="component" value="Unassembled WGS sequence"/>
</dbReference>
<evidence type="ECO:0000256" key="4">
    <source>
        <dbReference type="SAM" id="SignalP"/>
    </source>
</evidence>
<dbReference type="SUPFAM" id="SSF111384">
    <property type="entry name" value="OmpH-like"/>
    <property type="match status" value="1"/>
</dbReference>
<keyword evidence="3" id="KW-0175">Coiled coil</keyword>
<keyword evidence="1 4" id="KW-0732">Signal</keyword>
<proteinExistence type="inferred from homology"/>
<comment type="caution">
    <text evidence="5">The sequence shown here is derived from an EMBL/GenBank/DDBJ whole genome shotgun (WGS) entry which is preliminary data.</text>
</comment>
<dbReference type="PIRSF" id="PIRSF002094">
    <property type="entry name" value="OMP26_Skp"/>
    <property type="match status" value="1"/>
</dbReference>
<comment type="similarity">
    <text evidence="2">Belongs to the skp family.</text>
</comment>
<dbReference type="RefSeq" id="WP_343985594.1">
    <property type="nucleotide sequence ID" value="NZ_BAAAFM010000001.1"/>
</dbReference>
<dbReference type="InterPro" id="IPR005632">
    <property type="entry name" value="Chaperone_Skp"/>
</dbReference>
<keyword evidence="6" id="KW-1185">Reference proteome</keyword>
<protein>
    <submittedName>
        <fullName evidence="5">OmpH family outer membrane protein</fullName>
    </submittedName>
</protein>
<organism evidence="5 6">
    <name type="scientific">Kangiella japonica</name>
    <dbReference type="NCBI Taxonomy" id="647384"/>
    <lineage>
        <taxon>Bacteria</taxon>
        <taxon>Pseudomonadati</taxon>
        <taxon>Pseudomonadota</taxon>
        <taxon>Gammaproteobacteria</taxon>
        <taxon>Kangiellales</taxon>
        <taxon>Kangiellaceae</taxon>
        <taxon>Kangiella</taxon>
    </lineage>
</organism>
<dbReference type="EMBL" id="BAAAFM010000001">
    <property type="protein sequence ID" value="GAA0199357.1"/>
    <property type="molecule type" value="Genomic_DNA"/>
</dbReference>
<feature type="coiled-coil region" evidence="3">
    <location>
        <begin position="48"/>
        <end position="75"/>
    </location>
</feature>
<reference evidence="5 6" key="1">
    <citation type="journal article" date="2019" name="Int. J. Syst. Evol. Microbiol.">
        <title>The Global Catalogue of Microorganisms (GCM) 10K type strain sequencing project: providing services to taxonomists for standard genome sequencing and annotation.</title>
        <authorList>
            <consortium name="The Broad Institute Genomics Platform"/>
            <consortium name="The Broad Institute Genome Sequencing Center for Infectious Disease"/>
            <person name="Wu L."/>
            <person name="Ma J."/>
        </authorList>
    </citation>
    <scope>NUCLEOTIDE SEQUENCE [LARGE SCALE GENOMIC DNA]</scope>
    <source>
        <strain evidence="5 6">JCM 16211</strain>
    </source>
</reference>
<evidence type="ECO:0000256" key="1">
    <source>
        <dbReference type="ARBA" id="ARBA00022729"/>
    </source>
</evidence>
<dbReference type="PANTHER" id="PTHR35089">
    <property type="entry name" value="CHAPERONE PROTEIN SKP"/>
    <property type="match status" value="1"/>
</dbReference>
<gene>
    <name evidence="5" type="ORF">GCM10009123_03380</name>
</gene>
<evidence type="ECO:0000256" key="3">
    <source>
        <dbReference type="SAM" id="Coils"/>
    </source>
</evidence>
<sequence length="166" mass="19215">MKKLVIALFVSLSMLPALASAELKIAVIDTNYIMAKSPERETVKETLNKEFNGRKSQLEREFKKLEDDRTEYINNAKTMSESQRTKTERELKKRASDFKLKEDAYKEDFQRRSQEEMRKAGQNLQQAVEKIAKQGGYDMLLDRRAVPYMGASVKDVSEQVLQELSK</sequence>